<dbReference type="Proteomes" id="UP001271007">
    <property type="component" value="Unassembled WGS sequence"/>
</dbReference>
<evidence type="ECO:0000256" key="1">
    <source>
        <dbReference type="SAM" id="MobiDB-lite"/>
    </source>
</evidence>
<feature type="compositionally biased region" description="Low complexity" evidence="1">
    <location>
        <begin position="143"/>
        <end position="160"/>
    </location>
</feature>
<gene>
    <name evidence="3" type="ORF">LTR09_008430</name>
</gene>
<dbReference type="EMBL" id="JAWDJX010000033">
    <property type="protein sequence ID" value="KAK3050281.1"/>
    <property type="molecule type" value="Genomic_DNA"/>
</dbReference>
<keyword evidence="2" id="KW-0812">Transmembrane</keyword>
<evidence type="ECO:0000256" key="2">
    <source>
        <dbReference type="SAM" id="Phobius"/>
    </source>
</evidence>
<comment type="caution">
    <text evidence="3">The sequence shown here is derived from an EMBL/GenBank/DDBJ whole genome shotgun (WGS) entry which is preliminary data.</text>
</comment>
<feature type="region of interest" description="Disordered" evidence="1">
    <location>
        <begin position="133"/>
        <end position="176"/>
    </location>
</feature>
<feature type="region of interest" description="Disordered" evidence="1">
    <location>
        <begin position="249"/>
        <end position="369"/>
    </location>
</feature>
<name>A0AAJ0DHJ0_9PEZI</name>
<feature type="compositionally biased region" description="Low complexity" evidence="1">
    <location>
        <begin position="13"/>
        <end position="23"/>
    </location>
</feature>
<feature type="compositionally biased region" description="Basic and acidic residues" evidence="1">
    <location>
        <begin position="1"/>
        <end position="10"/>
    </location>
</feature>
<feature type="region of interest" description="Disordered" evidence="1">
    <location>
        <begin position="198"/>
        <end position="218"/>
    </location>
</feature>
<protein>
    <submittedName>
        <fullName evidence="3">Uncharacterized protein</fullName>
    </submittedName>
</protein>
<proteinExistence type="predicted"/>
<feature type="region of interest" description="Disordered" evidence="1">
    <location>
        <begin position="1"/>
        <end position="23"/>
    </location>
</feature>
<dbReference type="AlphaFoldDB" id="A0AAJ0DHJ0"/>
<evidence type="ECO:0000313" key="3">
    <source>
        <dbReference type="EMBL" id="KAK3050281.1"/>
    </source>
</evidence>
<feature type="transmembrane region" description="Helical" evidence="2">
    <location>
        <begin position="105"/>
        <end position="127"/>
    </location>
</feature>
<keyword evidence="2" id="KW-1133">Transmembrane helix</keyword>
<accession>A0AAJ0DHJ0</accession>
<keyword evidence="4" id="KW-1185">Reference proteome</keyword>
<organism evidence="3 4">
    <name type="scientific">Extremus antarcticus</name>
    <dbReference type="NCBI Taxonomy" id="702011"/>
    <lineage>
        <taxon>Eukaryota</taxon>
        <taxon>Fungi</taxon>
        <taxon>Dikarya</taxon>
        <taxon>Ascomycota</taxon>
        <taxon>Pezizomycotina</taxon>
        <taxon>Dothideomycetes</taxon>
        <taxon>Dothideomycetidae</taxon>
        <taxon>Mycosphaerellales</taxon>
        <taxon>Extremaceae</taxon>
        <taxon>Extremus</taxon>
    </lineage>
</organism>
<reference evidence="3" key="1">
    <citation type="submission" date="2023-04" db="EMBL/GenBank/DDBJ databases">
        <title>Black Yeasts Isolated from many extreme environments.</title>
        <authorList>
            <person name="Coleine C."/>
            <person name="Stajich J.E."/>
            <person name="Selbmann L."/>
        </authorList>
    </citation>
    <scope>NUCLEOTIDE SEQUENCE</scope>
    <source>
        <strain evidence="3">CCFEE 5312</strain>
    </source>
</reference>
<sequence length="369" mass="39547">MIEARNHPPKWDPPSSGSAIPSSSWPESYSASSYSGSYSSSYIESKTILTHYAVHNTTMVGAGRHHTTLNTHATPVTSEALHQPTRSQSVIPDNYPDSPLSNASLAASILIPIIFLLSAAVLAVFLLRRRKRKQRLPPPPPGSSSSSTSLNPTSTTSTTPAVAELTNEKRRSPLRPFRQSLRQSLLSQNHARNSIRSSATLSSAQREPPIAQQAQGQNTSYYTGLDTWSASGDSARSVRSVSGEYHRVSAGGTTEWDPPPPYSVPGSGEEVVPAVLGARSPFDDPEGDEDEDMGGGVVDGFAPHRHHSGRSAEFRNQDQRPVSYLDAESLDQRSDDGDGGGGGEEARDPFMDPAVSPTASSQDLRGYGR</sequence>
<feature type="compositionally biased region" description="Acidic residues" evidence="1">
    <location>
        <begin position="283"/>
        <end position="293"/>
    </location>
</feature>
<evidence type="ECO:0000313" key="4">
    <source>
        <dbReference type="Proteomes" id="UP001271007"/>
    </source>
</evidence>
<keyword evidence="2" id="KW-0472">Membrane</keyword>